<organism evidence="3 4">
    <name type="scientific">Periplaneta americana</name>
    <name type="common">American cockroach</name>
    <name type="synonym">Blatta americana</name>
    <dbReference type="NCBI Taxonomy" id="6978"/>
    <lineage>
        <taxon>Eukaryota</taxon>
        <taxon>Metazoa</taxon>
        <taxon>Ecdysozoa</taxon>
        <taxon>Arthropoda</taxon>
        <taxon>Hexapoda</taxon>
        <taxon>Insecta</taxon>
        <taxon>Pterygota</taxon>
        <taxon>Neoptera</taxon>
        <taxon>Polyneoptera</taxon>
        <taxon>Dictyoptera</taxon>
        <taxon>Blattodea</taxon>
        <taxon>Blattoidea</taxon>
        <taxon>Blattidae</taxon>
        <taxon>Blattinae</taxon>
        <taxon>Periplaneta</taxon>
    </lineage>
</organism>
<dbReference type="Proteomes" id="UP001148838">
    <property type="component" value="Unassembled WGS sequence"/>
</dbReference>
<accession>A0ABQ8SHW8</accession>
<proteinExistence type="predicted"/>
<protein>
    <submittedName>
        <fullName evidence="3">Uncharacterized protein</fullName>
    </submittedName>
</protein>
<evidence type="ECO:0000313" key="4">
    <source>
        <dbReference type="Proteomes" id="UP001148838"/>
    </source>
</evidence>
<reference evidence="3 4" key="1">
    <citation type="journal article" date="2022" name="Allergy">
        <title>Genome assembly and annotation of Periplaneta americana reveal a comprehensive cockroach allergen profile.</title>
        <authorList>
            <person name="Wang L."/>
            <person name="Xiong Q."/>
            <person name="Saelim N."/>
            <person name="Wang L."/>
            <person name="Nong W."/>
            <person name="Wan A.T."/>
            <person name="Shi M."/>
            <person name="Liu X."/>
            <person name="Cao Q."/>
            <person name="Hui J.H.L."/>
            <person name="Sookrung N."/>
            <person name="Leung T.F."/>
            <person name="Tungtrongchitr A."/>
            <person name="Tsui S.K.W."/>
        </authorList>
    </citation>
    <scope>NUCLEOTIDE SEQUENCE [LARGE SCALE GENOMIC DNA]</scope>
    <source>
        <strain evidence="3">PWHHKU_190912</strain>
    </source>
</reference>
<dbReference type="InterPro" id="IPR036397">
    <property type="entry name" value="RNaseH_sf"/>
</dbReference>
<keyword evidence="2" id="KW-1133">Transmembrane helix</keyword>
<keyword evidence="2" id="KW-0812">Transmembrane</keyword>
<evidence type="ECO:0000256" key="2">
    <source>
        <dbReference type="SAM" id="Phobius"/>
    </source>
</evidence>
<feature type="region of interest" description="Disordered" evidence="1">
    <location>
        <begin position="1"/>
        <end position="30"/>
    </location>
</feature>
<gene>
    <name evidence="3" type="ORF">ANN_16003</name>
</gene>
<feature type="compositionally biased region" description="Acidic residues" evidence="1">
    <location>
        <begin position="12"/>
        <end position="30"/>
    </location>
</feature>
<dbReference type="EMBL" id="JAJSOF020000027">
    <property type="protein sequence ID" value="KAJ4433692.1"/>
    <property type="molecule type" value="Genomic_DNA"/>
</dbReference>
<name>A0ABQ8SHW8_PERAM</name>
<dbReference type="Gene3D" id="3.30.420.10">
    <property type="entry name" value="Ribonuclease H-like superfamily/Ribonuclease H"/>
    <property type="match status" value="1"/>
</dbReference>
<keyword evidence="2" id="KW-0472">Membrane</keyword>
<sequence length="338" mass="38703">MKVDLCYSRENIDDDNDDEEEEDDDDDGDGDAFDGFSCKTLSDWGNEALHKLLKVILDDQQPKASLYYFQMAVSVVQRALACLELQDHHVASILEIIQTLCRGHYKDHEAALILNMLLRDVFKHLKDTKSRENSVVILKAFQKRVNLEKYGPDICIHYVRCLGELAKNTKGQQTTDRWFECAGDQDVFCKWPLRSSDLNLSDFFLFGYMKDIIYVSQPPHNLQELLHRISGGTESIPVDPNFSWATWNSGTEDRGVERPIAEELLVHIKSPFHEMRMTAASFIGSLFGTSSIIASDTSKQFAWQTKMFEKLCVFIMSSYQVTVLVISYYLTIIVVQKL</sequence>
<evidence type="ECO:0000313" key="3">
    <source>
        <dbReference type="EMBL" id="KAJ4433692.1"/>
    </source>
</evidence>
<evidence type="ECO:0000256" key="1">
    <source>
        <dbReference type="SAM" id="MobiDB-lite"/>
    </source>
</evidence>
<keyword evidence="4" id="KW-1185">Reference proteome</keyword>
<feature type="transmembrane region" description="Helical" evidence="2">
    <location>
        <begin position="314"/>
        <end position="335"/>
    </location>
</feature>
<comment type="caution">
    <text evidence="3">The sequence shown here is derived from an EMBL/GenBank/DDBJ whole genome shotgun (WGS) entry which is preliminary data.</text>
</comment>